<dbReference type="SUPFAM" id="SSF55785">
    <property type="entry name" value="PYP-like sensor domain (PAS domain)"/>
    <property type="match status" value="1"/>
</dbReference>
<dbReference type="PROSITE" id="PS50110">
    <property type="entry name" value="RESPONSE_REGULATORY"/>
    <property type="match status" value="1"/>
</dbReference>
<dbReference type="SMART" id="SM00388">
    <property type="entry name" value="HisKA"/>
    <property type="match status" value="1"/>
</dbReference>
<reference evidence="22 23" key="1">
    <citation type="submission" date="2020-08" db="EMBL/GenBank/DDBJ databases">
        <title>Cohnella phylogeny.</title>
        <authorList>
            <person name="Dunlap C."/>
        </authorList>
    </citation>
    <scope>NUCLEOTIDE SEQUENCE [LARGE SCALE GENOMIC DNA]</scope>
    <source>
        <strain evidence="22 23">DSM 28246</strain>
    </source>
</reference>
<dbReference type="InterPro" id="IPR035965">
    <property type="entry name" value="PAS-like_dom_sf"/>
</dbReference>
<evidence type="ECO:0000256" key="13">
    <source>
        <dbReference type="ARBA" id="ARBA00023012"/>
    </source>
</evidence>
<dbReference type="RefSeq" id="WP_185140697.1">
    <property type="nucleotide sequence ID" value="NZ_JACJVP010000001.1"/>
</dbReference>
<comment type="catalytic activity">
    <reaction evidence="1">
        <text>ATP + protein L-histidine = ADP + protein N-phospho-L-histidine.</text>
        <dbReference type="EC" id="2.7.13.3"/>
    </reaction>
</comment>
<dbReference type="AlphaFoldDB" id="A0A7X0RKN4"/>
<dbReference type="InterPro" id="IPR036641">
    <property type="entry name" value="HPT_dom_sf"/>
</dbReference>
<dbReference type="InterPro" id="IPR036890">
    <property type="entry name" value="HATPase_C_sf"/>
</dbReference>
<dbReference type="CDD" id="cd00082">
    <property type="entry name" value="HisKA"/>
    <property type="match status" value="1"/>
</dbReference>
<dbReference type="GO" id="GO:0005524">
    <property type="term" value="F:ATP binding"/>
    <property type="evidence" value="ECO:0007669"/>
    <property type="project" value="UniProtKB-KW"/>
</dbReference>
<dbReference type="Pfam" id="PF00512">
    <property type="entry name" value="HisKA"/>
    <property type="match status" value="1"/>
</dbReference>
<evidence type="ECO:0000259" key="21">
    <source>
        <dbReference type="PROSITE" id="PS50894"/>
    </source>
</evidence>
<feature type="transmembrane region" description="Helical" evidence="18">
    <location>
        <begin position="7"/>
        <end position="26"/>
    </location>
</feature>
<keyword evidence="10" id="KW-0418">Kinase</keyword>
<dbReference type="InterPro" id="IPR008207">
    <property type="entry name" value="Sig_transdc_His_kin_Hpt_dom"/>
</dbReference>
<keyword evidence="11" id="KW-0067">ATP-binding</keyword>
<dbReference type="GO" id="GO:0005886">
    <property type="term" value="C:plasma membrane"/>
    <property type="evidence" value="ECO:0007669"/>
    <property type="project" value="UniProtKB-SubCell"/>
</dbReference>
<evidence type="ECO:0000256" key="1">
    <source>
        <dbReference type="ARBA" id="ARBA00000085"/>
    </source>
</evidence>
<feature type="domain" description="Histidine kinase" evidence="19">
    <location>
        <begin position="222"/>
        <end position="443"/>
    </location>
</feature>
<dbReference type="InterPro" id="IPR005467">
    <property type="entry name" value="His_kinase_dom"/>
</dbReference>
<dbReference type="EMBL" id="JACJVP010000001">
    <property type="protein sequence ID" value="MBB6669269.1"/>
    <property type="molecule type" value="Genomic_DNA"/>
</dbReference>
<dbReference type="PROSITE" id="PS50894">
    <property type="entry name" value="HPT"/>
    <property type="match status" value="1"/>
</dbReference>
<feature type="domain" description="Response regulatory" evidence="20">
    <location>
        <begin position="601"/>
        <end position="717"/>
    </location>
</feature>
<evidence type="ECO:0000256" key="6">
    <source>
        <dbReference type="ARBA" id="ARBA00022553"/>
    </source>
</evidence>
<keyword evidence="12 18" id="KW-1133">Transmembrane helix</keyword>
<comment type="similarity">
    <text evidence="3">In the N-terminal section; belongs to the phytochrome family.</text>
</comment>
<evidence type="ECO:0000313" key="22">
    <source>
        <dbReference type="EMBL" id="MBB6669269.1"/>
    </source>
</evidence>
<dbReference type="SUPFAM" id="SSF52172">
    <property type="entry name" value="CheY-like"/>
    <property type="match status" value="2"/>
</dbReference>
<evidence type="ECO:0000259" key="20">
    <source>
        <dbReference type="PROSITE" id="PS50110"/>
    </source>
</evidence>
<evidence type="ECO:0000256" key="17">
    <source>
        <dbReference type="PROSITE-ProRule" id="PRU00169"/>
    </source>
</evidence>
<keyword evidence="9" id="KW-0547">Nucleotide-binding</keyword>
<evidence type="ECO:0000256" key="2">
    <source>
        <dbReference type="ARBA" id="ARBA00004651"/>
    </source>
</evidence>
<evidence type="ECO:0000313" key="23">
    <source>
        <dbReference type="Proteomes" id="UP000547209"/>
    </source>
</evidence>
<evidence type="ECO:0000256" key="11">
    <source>
        <dbReference type="ARBA" id="ARBA00022840"/>
    </source>
</evidence>
<evidence type="ECO:0000256" key="8">
    <source>
        <dbReference type="ARBA" id="ARBA00022692"/>
    </source>
</evidence>
<gene>
    <name evidence="22" type="ORF">H7C19_01055</name>
</gene>
<keyword evidence="14 18" id="KW-0472">Membrane</keyword>
<dbReference type="Gene3D" id="1.10.287.130">
    <property type="match status" value="1"/>
</dbReference>
<dbReference type="Gene3D" id="1.20.120.160">
    <property type="entry name" value="HPT domain"/>
    <property type="match status" value="1"/>
</dbReference>
<dbReference type="PROSITE" id="PS50109">
    <property type="entry name" value="HIS_KIN"/>
    <property type="match status" value="1"/>
</dbReference>
<evidence type="ECO:0000256" key="9">
    <source>
        <dbReference type="ARBA" id="ARBA00022741"/>
    </source>
</evidence>
<dbReference type="SUPFAM" id="SSF47384">
    <property type="entry name" value="Homodimeric domain of signal transducing histidine kinase"/>
    <property type="match status" value="1"/>
</dbReference>
<keyword evidence="7" id="KW-0808">Transferase</keyword>
<keyword evidence="8 18" id="KW-0812">Transmembrane</keyword>
<evidence type="ECO:0000256" key="7">
    <source>
        <dbReference type="ARBA" id="ARBA00022679"/>
    </source>
</evidence>
<evidence type="ECO:0000256" key="18">
    <source>
        <dbReference type="SAM" id="Phobius"/>
    </source>
</evidence>
<dbReference type="Gene3D" id="3.30.450.20">
    <property type="entry name" value="PAS domain"/>
    <property type="match status" value="1"/>
</dbReference>
<comment type="caution">
    <text evidence="22">The sequence shown here is derived from an EMBL/GenBank/DDBJ whole genome shotgun (WGS) entry which is preliminary data.</text>
</comment>
<dbReference type="SUPFAM" id="SSF55874">
    <property type="entry name" value="ATPase domain of HSP90 chaperone/DNA topoisomerase II/histidine kinase"/>
    <property type="match status" value="1"/>
</dbReference>
<proteinExistence type="inferred from homology"/>
<dbReference type="Gene3D" id="3.40.50.2300">
    <property type="match status" value="2"/>
</dbReference>
<dbReference type="InterPro" id="IPR036097">
    <property type="entry name" value="HisK_dim/P_sf"/>
</dbReference>
<dbReference type="InterPro" id="IPR003594">
    <property type="entry name" value="HATPase_dom"/>
</dbReference>
<keyword evidence="13" id="KW-0902">Two-component regulatory system</keyword>
<dbReference type="Pfam" id="PF01627">
    <property type="entry name" value="Hpt"/>
    <property type="match status" value="1"/>
</dbReference>
<dbReference type="CDD" id="cd16922">
    <property type="entry name" value="HATPase_EvgS-ArcB-TorS-like"/>
    <property type="match status" value="1"/>
</dbReference>
<evidence type="ECO:0000256" key="5">
    <source>
        <dbReference type="ARBA" id="ARBA00022475"/>
    </source>
</evidence>
<dbReference type="PRINTS" id="PR00344">
    <property type="entry name" value="BCTRLSENSOR"/>
</dbReference>
<evidence type="ECO:0000256" key="4">
    <source>
        <dbReference type="ARBA" id="ARBA00012438"/>
    </source>
</evidence>
<evidence type="ECO:0000256" key="3">
    <source>
        <dbReference type="ARBA" id="ARBA00006402"/>
    </source>
</evidence>
<dbReference type="Pfam" id="PF02518">
    <property type="entry name" value="HATPase_c"/>
    <property type="match status" value="1"/>
</dbReference>
<dbReference type="Proteomes" id="UP000547209">
    <property type="component" value="Unassembled WGS sequence"/>
</dbReference>
<evidence type="ECO:0000256" key="15">
    <source>
        <dbReference type="ARBA" id="ARBA00074306"/>
    </source>
</evidence>
<dbReference type="CDD" id="cd17546">
    <property type="entry name" value="REC_hyHK_CKI1_RcsC-like"/>
    <property type="match status" value="1"/>
</dbReference>
<organism evidence="22 23">
    <name type="scientific">Cohnella nanjingensis</name>
    <dbReference type="NCBI Taxonomy" id="1387779"/>
    <lineage>
        <taxon>Bacteria</taxon>
        <taxon>Bacillati</taxon>
        <taxon>Bacillota</taxon>
        <taxon>Bacilli</taxon>
        <taxon>Bacillales</taxon>
        <taxon>Paenibacillaceae</taxon>
        <taxon>Cohnella</taxon>
    </lineage>
</organism>
<dbReference type="SMART" id="SM00448">
    <property type="entry name" value="REC"/>
    <property type="match status" value="1"/>
</dbReference>
<dbReference type="Pfam" id="PF00072">
    <property type="entry name" value="Response_reg"/>
    <property type="match status" value="1"/>
</dbReference>
<dbReference type="InterPro" id="IPR004358">
    <property type="entry name" value="Sig_transdc_His_kin-like_C"/>
</dbReference>
<evidence type="ECO:0000256" key="14">
    <source>
        <dbReference type="ARBA" id="ARBA00023136"/>
    </source>
</evidence>
<feature type="modified residue" description="4-aspartylphosphate" evidence="17">
    <location>
        <position position="650"/>
    </location>
</feature>
<name>A0A7X0RKN4_9BACL</name>
<evidence type="ECO:0000256" key="12">
    <source>
        <dbReference type="ARBA" id="ARBA00022989"/>
    </source>
</evidence>
<evidence type="ECO:0000259" key="19">
    <source>
        <dbReference type="PROSITE" id="PS50109"/>
    </source>
</evidence>
<dbReference type="InterPro" id="IPR003661">
    <property type="entry name" value="HisK_dim/P_dom"/>
</dbReference>
<feature type="modified residue" description="Phosphohistidine" evidence="16">
    <location>
        <position position="793"/>
    </location>
</feature>
<keyword evidence="5" id="KW-1003">Cell membrane</keyword>
<feature type="domain" description="HPt" evidence="21">
    <location>
        <begin position="754"/>
        <end position="855"/>
    </location>
</feature>
<accession>A0A7X0RKN4</accession>
<evidence type="ECO:0000256" key="10">
    <source>
        <dbReference type="ARBA" id="ARBA00022777"/>
    </source>
</evidence>
<evidence type="ECO:0000256" key="16">
    <source>
        <dbReference type="PROSITE-ProRule" id="PRU00110"/>
    </source>
</evidence>
<comment type="subcellular location">
    <subcellularLocation>
        <location evidence="2">Cell membrane</location>
        <topology evidence="2">Multi-pass membrane protein</topology>
    </subcellularLocation>
</comment>
<keyword evidence="23" id="KW-1185">Reference proteome</keyword>
<dbReference type="GO" id="GO:0000155">
    <property type="term" value="F:phosphorelay sensor kinase activity"/>
    <property type="evidence" value="ECO:0007669"/>
    <property type="project" value="InterPro"/>
</dbReference>
<dbReference type="SUPFAM" id="SSF47226">
    <property type="entry name" value="Histidine-containing phosphotransfer domain, HPT domain"/>
    <property type="match status" value="1"/>
</dbReference>
<dbReference type="PANTHER" id="PTHR45339:SF1">
    <property type="entry name" value="HYBRID SIGNAL TRANSDUCTION HISTIDINE KINASE J"/>
    <property type="match status" value="1"/>
</dbReference>
<feature type="transmembrane region" description="Helical" evidence="18">
    <location>
        <begin position="38"/>
        <end position="63"/>
    </location>
</feature>
<dbReference type="SMART" id="SM00387">
    <property type="entry name" value="HATPase_c"/>
    <property type="match status" value="1"/>
</dbReference>
<keyword evidence="6 17" id="KW-0597">Phosphoprotein</keyword>
<dbReference type="FunFam" id="3.30.565.10:FF:000010">
    <property type="entry name" value="Sensor histidine kinase RcsC"/>
    <property type="match status" value="1"/>
</dbReference>
<dbReference type="PANTHER" id="PTHR45339">
    <property type="entry name" value="HYBRID SIGNAL TRANSDUCTION HISTIDINE KINASE J"/>
    <property type="match status" value="1"/>
</dbReference>
<dbReference type="InterPro" id="IPR011006">
    <property type="entry name" value="CheY-like_superfamily"/>
</dbReference>
<dbReference type="InterPro" id="IPR001789">
    <property type="entry name" value="Sig_transdc_resp-reg_receiver"/>
</dbReference>
<sequence length="865" mass="95836">MTRSLRITMMAILVPVTALLIFMIGLEVGRRCMEGDPVGSLIVAIAFTLLAEVGLSLLLFYWLKRNTAPLEMKLRDLERTNARIDEMVESAQDLIVSFDKGCRICFMNRAGMRLLEIPALAEPYLNLIRYIPEEDRGMLSEGLRIAADQGHWTCEMNLVTGEGQAFAASIVVVAHRSADVPGLYYSAIARDVTEQRMTQTDLRLAKEHADKMHADKSEFLAWAGHEIRTPLHAVIGLARLVDRAELSPLHREYIDQIEQSSSGLLQTLNDMLDLSKLEADRPAVESFPFPFDAWMLKLERTMRLLLGAKPLDLRIHVDPNIPELLIGDGRLLEQALANLVGNAVKFTAKGMIELTVALEDNAGDRSILSFEVRDTGIGMTEQQLMHLYEPYRQADPAISRQYGGTGLGLVITKKIVERMGGSITERSVPGVGTTFRIVVPLMKDETSSEPLAFLPCKVLFIHDEESLRAQTVASLSSFCEAAGAAVWEDAFGGYAGDPAYDLILVDMEANEMAGFAAWYKWKRACDERGIALVAYTNLFGRRTLHRLPESLQPAAVIVKPAGKLSLYRALMKLMKPHWMQEWPEREVFAEAPADMHPLSGSVLLVEDHEINRAVAIRMLLNQGCHVETADSGLEALERLTERPYDLILMDLHMPGLDGVATAREIRRQPSLETIPIVVLTADTTLEQQRRCHEAGIQEVILKPYEPARLRRALRRWLPSGGLTGSANASPALSRADEGLPGLHAAQAIARMEGNVPFYARMLGKFRDRYESAYADLADELGRGDLKAVRRRLHALRGASSHLSLYGVYEAATALESLLSEEEMSPPPDAPLSRLAEQLAIAIISIGKFEESVSFHHKSGLGGECP</sequence>
<dbReference type="Gene3D" id="3.30.565.10">
    <property type="entry name" value="Histidine kinase-like ATPase, C-terminal domain"/>
    <property type="match status" value="1"/>
</dbReference>
<protein>
    <recommendedName>
        <fullName evidence="15">Circadian input-output histidine kinase CikA</fullName>
        <ecNumber evidence="4">2.7.13.3</ecNumber>
    </recommendedName>
</protein>
<dbReference type="EC" id="2.7.13.3" evidence="4"/>